<dbReference type="Gene3D" id="3.90.230.10">
    <property type="entry name" value="Creatinase/methionine aminopeptidase superfamily"/>
    <property type="match status" value="1"/>
</dbReference>
<evidence type="ECO:0000256" key="15">
    <source>
        <dbReference type="ARBA" id="ARBA00048994"/>
    </source>
</evidence>
<feature type="domain" description="Aminopeptidase P N-terminal" evidence="16">
    <location>
        <begin position="12"/>
        <end position="129"/>
    </location>
</feature>
<sequence>MSFCRGVNTLKVSAKLFAENRARLVAALKKVAPGSVVLLQGGIEKNRYNTDAEDLPFRQESYFFWTFGVHESDFYGTVDVESGKSCLFPPTLDPSYAIWDGNKDVISDYIKGLKAKTVLLLAAENTDSGAVLEPASFDGKESFEVDTKKLYPIMAELRVFKTDKELEVMRYASKIASQAHRSAMKAVRPGLYEYQIESVFRHTSYYHGGCRHLAYTCISAS</sequence>
<evidence type="ECO:0000256" key="7">
    <source>
        <dbReference type="ARBA" id="ARBA00023049"/>
    </source>
</evidence>
<evidence type="ECO:0000256" key="11">
    <source>
        <dbReference type="ARBA" id="ARBA00044141"/>
    </source>
</evidence>
<evidence type="ECO:0000256" key="2">
    <source>
        <dbReference type="ARBA" id="ARBA00011738"/>
    </source>
</evidence>
<evidence type="ECO:0000256" key="4">
    <source>
        <dbReference type="ARBA" id="ARBA00022723"/>
    </source>
</evidence>
<accession>A0AAN8IID3</accession>
<dbReference type="Pfam" id="PF00557">
    <property type="entry name" value="Peptidase_M24"/>
    <property type="match status" value="1"/>
</dbReference>
<dbReference type="EC" id="3.4.13.9" evidence="10"/>
<reference evidence="17 18" key="1">
    <citation type="submission" date="2019-10" db="EMBL/GenBank/DDBJ databases">
        <title>Assembly and Annotation for the nematode Trichostrongylus colubriformis.</title>
        <authorList>
            <person name="Martin J."/>
        </authorList>
    </citation>
    <scope>NUCLEOTIDE SEQUENCE [LARGE SCALE GENOMIC DNA]</scope>
    <source>
        <strain evidence="17">G859</strain>
        <tissue evidence="17">Whole worm</tissue>
    </source>
</reference>
<dbReference type="GO" id="GO:0030145">
    <property type="term" value="F:manganese ion binding"/>
    <property type="evidence" value="ECO:0007669"/>
    <property type="project" value="InterPro"/>
</dbReference>
<evidence type="ECO:0000256" key="14">
    <source>
        <dbReference type="ARBA" id="ARBA00044351"/>
    </source>
</evidence>
<dbReference type="InterPro" id="IPR007865">
    <property type="entry name" value="Aminopep_P_N"/>
</dbReference>
<keyword evidence="7" id="KW-0482">Metalloprotease</keyword>
<dbReference type="Pfam" id="PF05195">
    <property type="entry name" value="AMP_N"/>
    <property type="match status" value="1"/>
</dbReference>
<evidence type="ECO:0000256" key="6">
    <source>
        <dbReference type="ARBA" id="ARBA00022997"/>
    </source>
</evidence>
<dbReference type="Proteomes" id="UP001331761">
    <property type="component" value="Unassembled WGS sequence"/>
</dbReference>
<dbReference type="SMART" id="SM01011">
    <property type="entry name" value="AMP_N"/>
    <property type="match status" value="1"/>
</dbReference>
<dbReference type="PANTHER" id="PTHR48480:SF2">
    <property type="entry name" value="PEPTIDASE D"/>
    <property type="match status" value="1"/>
</dbReference>
<evidence type="ECO:0000256" key="3">
    <source>
        <dbReference type="ARBA" id="ARBA00022670"/>
    </source>
</evidence>
<dbReference type="GO" id="GO:0006508">
    <property type="term" value="P:proteolysis"/>
    <property type="evidence" value="ECO:0007669"/>
    <property type="project" value="UniProtKB-KW"/>
</dbReference>
<evidence type="ECO:0000256" key="13">
    <source>
        <dbReference type="ARBA" id="ARBA00044284"/>
    </source>
</evidence>
<keyword evidence="6" id="KW-0224">Dipeptidase</keyword>
<protein>
    <recommendedName>
        <fullName evidence="11">Xaa-Pro dipeptidase</fullName>
        <ecNumber evidence="10">3.4.13.9</ecNumber>
    </recommendedName>
    <alternativeName>
        <fullName evidence="14">Imidodipeptidase</fullName>
    </alternativeName>
    <alternativeName>
        <fullName evidence="12">Peptidase D</fullName>
    </alternativeName>
    <alternativeName>
        <fullName evidence="13">Proline dipeptidase</fullName>
    </alternativeName>
</protein>
<evidence type="ECO:0000256" key="12">
    <source>
        <dbReference type="ARBA" id="ARBA00044252"/>
    </source>
</evidence>
<dbReference type="GO" id="GO:0102009">
    <property type="term" value="F:proline dipeptidase activity"/>
    <property type="evidence" value="ECO:0007669"/>
    <property type="project" value="UniProtKB-EC"/>
</dbReference>
<name>A0AAN8IID3_TRICO</name>
<comment type="catalytic activity">
    <reaction evidence="15">
        <text>Xaa-L-Pro dipeptide + H2O = an L-alpha-amino acid + L-proline</text>
        <dbReference type="Rhea" id="RHEA:76407"/>
        <dbReference type="ChEBI" id="CHEBI:15377"/>
        <dbReference type="ChEBI" id="CHEBI:59869"/>
        <dbReference type="ChEBI" id="CHEBI:60039"/>
        <dbReference type="ChEBI" id="CHEBI:195196"/>
        <dbReference type="EC" id="3.4.13.9"/>
    </reaction>
</comment>
<comment type="caution">
    <text evidence="17">The sequence shown here is derived from an EMBL/GenBank/DDBJ whole genome shotgun (WGS) entry which is preliminary data.</text>
</comment>
<comment type="similarity">
    <text evidence="9">Belongs to the peptidase M24B family. Eukaryotic-type prolidase subfamily.</text>
</comment>
<keyword evidence="3" id="KW-0645">Protease</keyword>
<keyword evidence="8" id="KW-0464">Manganese</keyword>
<dbReference type="Gene3D" id="3.40.350.10">
    <property type="entry name" value="Creatinase/prolidase N-terminal domain"/>
    <property type="match status" value="1"/>
</dbReference>
<evidence type="ECO:0000313" key="18">
    <source>
        <dbReference type="Proteomes" id="UP001331761"/>
    </source>
</evidence>
<keyword evidence="18" id="KW-1185">Reference proteome</keyword>
<evidence type="ECO:0000256" key="5">
    <source>
        <dbReference type="ARBA" id="ARBA00022801"/>
    </source>
</evidence>
<evidence type="ECO:0000256" key="9">
    <source>
        <dbReference type="ARBA" id="ARBA00043990"/>
    </source>
</evidence>
<evidence type="ECO:0000256" key="1">
    <source>
        <dbReference type="ARBA" id="ARBA00001936"/>
    </source>
</evidence>
<dbReference type="SUPFAM" id="SSF55920">
    <property type="entry name" value="Creatinase/aminopeptidase"/>
    <property type="match status" value="1"/>
</dbReference>
<dbReference type="EMBL" id="WIXE01013972">
    <property type="protein sequence ID" value="KAK5974671.1"/>
    <property type="molecule type" value="Genomic_DNA"/>
</dbReference>
<proteinExistence type="inferred from homology"/>
<comment type="subunit">
    <text evidence="2">Homodimer.</text>
</comment>
<dbReference type="PANTHER" id="PTHR48480">
    <property type="match status" value="1"/>
</dbReference>
<keyword evidence="4" id="KW-0479">Metal-binding</keyword>
<gene>
    <name evidence="17" type="ORF">GCK32_014416</name>
</gene>
<dbReference type="InterPro" id="IPR000994">
    <property type="entry name" value="Pept_M24"/>
</dbReference>
<dbReference type="InterPro" id="IPR052433">
    <property type="entry name" value="X-Pro_dipept-like"/>
</dbReference>
<comment type="cofactor">
    <cofactor evidence="1">
        <name>Mn(2+)</name>
        <dbReference type="ChEBI" id="CHEBI:29035"/>
    </cofactor>
</comment>
<dbReference type="SUPFAM" id="SSF53092">
    <property type="entry name" value="Creatinase/prolidase N-terminal domain"/>
    <property type="match status" value="1"/>
</dbReference>
<dbReference type="GO" id="GO:0070006">
    <property type="term" value="F:metalloaminopeptidase activity"/>
    <property type="evidence" value="ECO:0007669"/>
    <property type="project" value="InterPro"/>
</dbReference>
<evidence type="ECO:0000256" key="8">
    <source>
        <dbReference type="ARBA" id="ARBA00023211"/>
    </source>
</evidence>
<dbReference type="AlphaFoldDB" id="A0AAN8IID3"/>
<evidence type="ECO:0000313" key="17">
    <source>
        <dbReference type="EMBL" id="KAK5974671.1"/>
    </source>
</evidence>
<dbReference type="InterPro" id="IPR036005">
    <property type="entry name" value="Creatinase/aminopeptidase-like"/>
</dbReference>
<evidence type="ECO:0000256" key="10">
    <source>
        <dbReference type="ARBA" id="ARBA00044051"/>
    </source>
</evidence>
<keyword evidence="5" id="KW-0378">Hydrolase</keyword>
<organism evidence="17 18">
    <name type="scientific">Trichostrongylus colubriformis</name>
    <name type="common">Black scour worm</name>
    <dbReference type="NCBI Taxonomy" id="6319"/>
    <lineage>
        <taxon>Eukaryota</taxon>
        <taxon>Metazoa</taxon>
        <taxon>Ecdysozoa</taxon>
        <taxon>Nematoda</taxon>
        <taxon>Chromadorea</taxon>
        <taxon>Rhabditida</taxon>
        <taxon>Rhabditina</taxon>
        <taxon>Rhabditomorpha</taxon>
        <taxon>Strongyloidea</taxon>
        <taxon>Trichostrongylidae</taxon>
        <taxon>Trichostrongylus</taxon>
    </lineage>
</organism>
<dbReference type="InterPro" id="IPR029149">
    <property type="entry name" value="Creatin/AminoP/Spt16_N"/>
</dbReference>
<evidence type="ECO:0000259" key="16">
    <source>
        <dbReference type="SMART" id="SM01011"/>
    </source>
</evidence>